<accession>A0ABR2DTP5</accession>
<dbReference type="Proteomes" id="UP001472677">
    <property type="component" value="Unassembled WGS sequence"/>
</dbReference>
<sequence length="109" mass="12575">MRIVNSGYDVMQDNGLVSSIKRWINKDWQVRARHVNRENNVVVDKLTVKGRVLDFTITTFDTIPSDIEDLVAGERARSDRARERSMNVVVFRYGPVGNTFGGRDWLVMF</sequence>
<reference evidence="1 2" key="1">
    <citation type="journal article" date="2024" name="G3 (Bethesda)">
        <title>Genome assembly of Hibiscus sabdariffa L. provides insights into metabolisms of medicinal natural products.</title>
        <authorList>
            <person name="Kim T."/>
        </authorList>
    </citation>
    <scope>NUCLEOTIDE SEQUENCE [LARGE SCALE GENOMIC DNA]</scope>
    <source>
        <strain evidence="1">TK-2024</strain>
        <tissue evidence="1">Old leaves</tissue>
    </source>
</reference>
<name>A0ABR2DTP5_9ROSI</name>
<dbReference type="EMBL" id="JBBPBM010000023">
    <property type="protein sequence ID" value="KAK8545912.1"/>
    <property type="molecule type" value="Genomic_DNA"/>
</dbReference>
<evidence type="ECO:0000313" key="2">
    <source>
        <dbReference type="Proteomes" id="UP001472677"/>
    </source>
</evidence>
<organism evidence="1 2">
    <name type="scientific">Hibiscus sabdariffa</name>
    <name type="common">roselle</name>
    <dbReference type="NCBI Taxonomy" id="183260"/>
    <lineage>
        <taxon>Eukaryota</taxon>
        <taxon>Viridiplantae</taxon>
        <taxon>Streptophyta</taxon>
        <taxon>Embryophyta</taxon>
        <taxon>Tracheophyta</taxon>
        <taxon>Spermatophyta</taxon>
        <taxon>Magnoliopsida</taxon>
        <taxon>eudicotyledons</taxon>
        <taxon>Gunneridae</taxon>
        <taxon>Pentapetalae</taxon>
        <taxon>rosids</taxon>
        <taxon>malvids</taxon>
        <taxon>Malvales</taxon>
        <taxon>Malvaceae</taxon>
        <taxon>Malvoideae</taxon>
        <taxon>Hibiscus</taxon>
    </lineage>
</organism>
<proteinExistence type="predicted"/>
<evidence type="ECO:0000313" key="1">
    <source>
        <dbReference type="EMBL" id="KAK8545912.1"/>
    </source>
</evidence>
<keyword evidence="2" id="KW-1185">Reference proteome</keyword>
<protein>
    <submittedName>
        <fullName evidence="1">Uncharacterized protein</fullName>
    </submittedName>
</protein>
<comment type="caution">
    <text evidence="1">The sequence shown here is derived from an EMBL/GenBank/DDBJ whole genome shotgun (WGS) entry which is preliminary data.</text>
</comment>
<gene>
    <name evidence="1" type="ORF">V6N12_026721</name>
</gene>